<dbReference type="RefSeq" id="WP_168102837.1">
    <property type="nucleotide sequence ID" value="NZ_JAATEN010000012.1"/>
</dbReference>
<comment type="caution">
    <text evidence="8">The sequence shown here is derived from an EMBL/GenBank/DDBJ whole genome shotgun (WGS) entry which is preliminary data.</text>
</comment>
<gene>
    <name evidence="8" type="ORF">HCK00_16805</name>
</gene>
<evidence type="ECO:0000256" key="2">
    <source>
        <dbReference type="ARBA" id="ARBA00022692"/>
    </source>
</evidence>
<keyword evidence="5" id="KW-0046">Antibiotic resistance</keyword>
<keyword evidence="6" id="KW-0813">Transport</keyword>
<evidence type="ECO:0000313" key="8">
    <source>
        <dbReference type="EMBL" id="NJQ02153.1"/>
    </source>
</evidence>
<feature type="transmembrane region" description="Helical" evidence="6">
    <location>
        <begin position="223"/>
        <end position="241"/>
    </location>
</feature>
<evidence type="ECO:0000256" key="6">
    <source>
        <dbReference type="RuleBase" id="RU361157"/>
    </source>
</evidence>
<dbReference type="PIRSF" id="PIRSF006648">
    <property type="entry name" value="DrrB"/>
    <property type="match status" value="1"/>
</dbReference>
<evidence type="ECO:0000313" key="9">
    <source>
        <dbReference type="Proteomes" id="UP000695264"/>
    </source>
</evidence>
<evidence type="ECO:0000256" key="4">
    <source>
        <dbReference type="ARBA" id="ARBA00023136"/>
    </source>
</evidence>
<proteinExistence type="inferred from homology"/>
<dbReference type="EMBL" id="JAATEN010000012">
    <property type="protein sequence ID" value="NJQ02153.1"/>
    <property type="molecule type" value="Genomic_DNA"/>
</dbReference>
<feature type="transmembrane region" description="Helical" evidence="6">
    <location>
        <begin position="107"/>
        <end position="129"/>
    </location>
</feature>
<dbReference type="PANTHER" id="PTHR43229:SF2">
    <property type="entry name" value="NODULATION PROTEIN J"/>
    <property type="match status" value="1"/>
</dbReference>
<evidence type="ECO:0000256" key="5">
    <source>
        <dbReference type="ARBA" id="ARBA00023251"/>
    </source>
</evidence>
<accession>A0ABX1BYF6</accession>
<feature type="transmembrane region" description="Helical" evidence="6">
    <location>
        <begin position="163"/>
        <end position="185"/>
    </location>
</feature>
<evidence type="ECO:0000256" key="1">
    <source>
        <dbReference type="ARBA" id="ARBA00004141"/>
    </source>
</evidence>
<comment type="subcellular location">
    <subcellularLocation>
        <location evidence="6">Cell membrane</location>
        <topology evidence="6">Multi-pass membrane protein</topology>
    </subcellularLocation>
    <subcellularLocation>
        <location evidence="1">Membrane</location>
        <topology evidence="1">Multi-pass membrane protein</topology>
    </subcellularLocation>
</comment>
<dbReference type="InterPro" id="IPR047817">
    <property type="entry name" value="ABC2_TM_bact-type"/>
</dbReference>
<keyword evidence="4 6" id="KW-0472">Membrane</keyword>
<feature type="transmembrane region" description="Helical" evidence="6">
    <location>
        <begin position="60"/>
        <end position="80"/>
    </location>
</feature>
<reference evidence="8 9" key="1">
    <citation type="submission" date="2020-03" db="EMBL/GenBank/DDBJ databases">
        <title>WGS of actinomycetes isolated from Thailand.</title>
        <authorList>
            <person name="Thawai C."/>
        </authorList>
    </citation>
    <scope>NUCLEOTIDE SEQUENCE [LARGE SCALE GENOMIC DNA]</scope>
    <source>
        <strain evidence="8 9">PLAI 1-29</strain>
    </source>
</reference>
<keyword evidence="9" id="KW-1185">Reference proteome</keyword>
<feature type="transmembrane region" description="Helical" evidence="6">
    <location>
        <begin position="23"/>
        <end position="40"/>
    </location>
</feature>
<dbReference type="Proteomes" id="UP000695264">
    <property type="component" value="Unassembled WGS sequence"/>
</dbReference>
<keyword evidence="6" id="KW-1003">Cell membrane</keyword>
<keyword evidence="3 6" id="KW-1133">Transmembrane helix</keyword>
<sequence>MARMIAAQTALETRLLLRNGEQLLLTMVIPALLLVLFATVDIVDLPATGGGRAVDFLAPGVLALAVLSTAFTGQAIATGFERRYGVLKRLGASPLPRRALMAAKTGAVLVTEILQIALLTAVALGLGWSPRGNPLTVLLLLALGTAAFSGLGLLMAGTLRAEATLAAANLVFLLLLVGGGVVVPLERFPEAAQPVLALLPITALSDGLRAVLAHGSAVPWGDVGLLAGWAVLGLGAAARFFRWE</sequence>
<dbReference type="InterPro" id="IPR051784">
    <property type="entry name" value="Nod_factor_ABC_transporter"/>
</dbReference>
<feature type="domain" description="ABC transmembrane type-2" evidence="7">
    <location>
        <begin position="21"/>
        <end position="244"/>
    </location>
</feature>
<keyword evidence="2 6" id="KW-0812">Transmembrane</keyword>
<name>A0ABX1BYF6_9ACTN</name>
<dbReference type="PROSITE" id="PS51012">
    <property type="entry name" value="ABC_TM2"/>
    <property type="match status" value="1"/>
</dbReference>
<organism evidence="8 9">
    <name type="scientific">Streptomyces zingiberis</name>
    <dbReference type="NCBI Taxonomy" id="2053010"/>
    <lineage>
        <taxon>Bacteria</taxon>
        <taxon>Bacillati</taxon>
        <taxon>Actinomycetota</taxon>
        <taxon>Actinomycetes</taxon>
        <taxon>Kitasatosporales</taxon>
        <taxon>Streptomycetaceae</taxon>
        <taxon>Streptomyces</taxon>
    </lineage>
</organism>
<evidence type="ECO:0000259" key="7">
    <source>
        <dbReference type="PROSITE" id="PS51012"/>
    </source>
</evidence>
<dbReference type="PANTHER" id="PTHR43229">
    <property type="entry name" value="NODULATION PROTEIN J"/>
    <property type="match status" value="1"/>
</dbReference>
<comment type="similarity">
    <text evidence="6">Belongs to the ABC-2 integral membrane protein family.</text>
</comment>
<evidence type="ECO:0000256" key="3">
    <source>
        <dbReference type="ARBA" id="ARBA00022989"/>
    </source>
</evidence>
<dbReference type="Pfam" id="PF01061">
    <property type="entry name" value="ABC2_membrane"/>
    <property type="match status" value="1"/>
</dbReference>
<protein>
    <recommendedName>
        <fullName evidence="6">Transport permease protein</fullName>
    </recommendedName>
</protein>
<dbReference type="InterPro" id="IPR013525">
    <property type="entry name" value="ABC2_TM"/>
</dbReference>
<feature type="transmembrane region" description="Helical" evidence="6">
    <location>
        <begin position="135"/>
        <end position="156"/>
    </location>
</feature>
<dbReference type="InterPro" id="IPR000412">
    <property type="entry name" value="ABC_2_transport"/>
</dbReference>